<gene>
    <name evidence="1" type="ORF">NQ317_002273</name>
</gene>
<name>A0ABQ9J4N4_9CUCU</name>
<accession>A0ABQ9J4N4</accession>
<dbReference type="Gene3D" id="3.40.50.1820">
    <property type="entry name" value="alpha/beta hydrolase"/>
    <property type="match status" value="1"/>
</dbReference>
<dbReference type="InterPro" id="IPR029058">
    <property type="entry name" value="AB_hydrolase_fold"/>
</dbReference>
<proteinExistence type="predicted"/>
<protein>
    <submittedName>
        <fullName evidence="1">Uncharacterized protein</fullName>
    </submittedName>
</protein>
<dbReference type="PANTHER" id="PTHR11005">
    <property type="entry name" value="LYSOSOMAL ACID LIPASE-RELATED"/>
    <property type="match status" value="1"/>
</dbReference>
<sequence length="160" mass="17774">MEEDYVNGYGYPLRGIRSRNRRWLSSYSSRIPYGQNSSAEEGRPVALLMHGLLVTSLLDVTEIFRHTPLLTILLTILCRDGSALQPICLALLYNIGGPTDQTVTVSEFRQYDYGLIGNLVKYKQLIAPEYPLENVTVPVAIFIGSNDLIASPPIIDGLLC</sequence>
<evidence type="ECO:0000313" key="1">
    <source>
        <dbReference type="EMBL" id="KAJ8972993.1"/>
    </source>
</evidence>
<keyword evidence="2" id="KW-1185">Reference proteome</keyword>
<evidence type="ECO:0000313" key="2">
    <source>
        <dbReference type="Proteomes" id="UP001162164"/>
    </source>
</evidence>
<comment type="caution">
    <text evidence="1">The sequence shown here is derived from an EMBL/GenBank/DDBJ whole genome shotgun (WGS) entry which is preliminary data.</text>
</comment>
<dbReference type="EMBL" id="JAPWTJ010001260">
    <property type="protein sequence ID" value="KAJ8972993.1"/>
    <property type="molecule type" value="Genomic_DNA"/>
</dbReference>
<organism evidence="1 2">
    <name type="scientific">Molorchus minor</name>
    <dbReference type="NCBI Taxonomy" id="1323400"/>
    <lineage>
        <taxon>Eukaryota</taxon>
        <taxon>Metazoa</taxon>
        <taxon>Ecdysozoa</taxon>
        <taxon>Arthropoda</taxon>
        <taxon>Hexapoda</taxon>
        <taxon>Insecta</taxon>
        <taxon>Pterygota</taxon>
        <taxon>Neoptera</taxon>
        <taxon>Endopterygota</taxon>
        <taxon>Coleoptera</taxon>
        <taxon>Polyphaga</taxon>
        <taxon>Cucujiformia</taxon>
        <taxon>Chrysomeloidea</taxon>
        <taxon>Cerambycidae</taxon>
        <taxon>Lamiinae</taxon>
        <taxon>Monochamini</taxon>
        <taxon>Molorchus</taxon>
    </lineage>
</organism>
<reference evidence="1" key="1">
    <citation type="journal article" date="2023" name="Insect Mol. Biol.">
        <title>Genome sequencing provides insights into the evolution of gene families encoding plant cell wall-degrading enzymes in longhorned beetles.</title>
        <authorList>
            <person name="Shin N.R."/>
            <person name="Okamura Y."/>
            <person name="Kirsch R."/>
            <person name="Pauchet Y."/>
        </authorList>
    </citation>
    <scope>NUCLEOTIDE SEQUENCE</scope>
    <source>
        <strain evidence="1">MMC_N1</strain>
    </source>
</reference>
<dbReference type="Proteomes" id="UP001162164">
    <property type="component" value="Unassembled WGS sequence"/>
</dbReference>